<name>A0ABD3UHC6_9LAMI</name>
<feature type="region of interest" description="Disordered" evidence="4">
    <location>
        <begin position="90"/>
        <end position="178"/>
    </location>
</feature>
<keyword evidence="1" id="KW-0479">Metal-binding</keyword>
<evidence type="ECO:0000313" key="7">
    <source>
        <dbReference type="Proteomes" id="UP001634393"/>
    </source>
</evidence>
<evidence type="ECO:0000256" key="4">
    <source>
        <dbReference type="SAM" id="MobiDB-lite"/>
    </source>
</evidence>
<evidence type="ECO:0000256" key="1">
    <source>
        <dbReference type="ARBA" id="ARBA00022723"/>
    </source>
</evidence>
<evidence type="ECO:0000256" key="2">
    <source>
        <dbReference type="ARBA" id="ARBA00022771"/>
    </source>
</evidence>
<dbReference type="PANTHER" id="PTHR31717:SF60">
    <property type="entry name" value="B-BOX TYPE ZINC FINGER FAMILY PROTEIN"/>
    <property type="match status" value="1"/>
</dbReference>
<protein>
    <recommendedName>
        <fullName evidence="5">B box-type domain-containing protein</fullName>
    </recommendedName>
</protein>
<comment type="caution">
    <text evidence="6">The sequence shown here is derived from an EMBL/GenBank/DDBJ whole genome shotgun (WGS) entry which is preliminary data.</text>
</comment>
<evidence type="ECO:0000313" key="6">
    <source>
        <dbReference type="EMBL" id="KAL3848931.1"/>
    </source>
</evidence>
<dbReference type="GO" id="GO:0008270">
    <property type="term" value="F:zinc ion binding"/>
    <property type="evidence" value="ECO:0007669"/>
    <property type="project" value="UniProtKB-KW"/>
</dbReference>
<dbReference type="EMBL" id="JBJXBP010000001">
    <property type="protein sequence ID" value="KAL3848931.1"/>
    <property type="molecule type" value="Genomic_DNA"/>
</dbReference>
<organism evidence="6 7">
    <name type="scientific">Penstemon smallii</name>
    <dbReference type="NCBI Taxonomy" id="265156"/>
    <lineage>
        <taxon>Eukaryota</taxon>
        <taxon>Viridiplantae</taxon>
        <taxon>Streptophyta</taxon>
        <taxon>Embryophyta</taxon>
        <taxon>Tracheophyta</taxon>
        <taxon>Spermatophyta</taxon>
        <taxon>Magnoliopsida</taxon>
        <taxon>eudicotyledons</taxon>
        <taxon>Gunneridae</taxon>
        <taxon>Pentapetalae</taxon>
        <taxon>asterids</taxon>
        <taxon>lamiids</taxon>
        <taxon>Lamiales</taxon>
        <taxon>Plantaginaceae</taxon>
        <taxon>Cheloneae</taxon>
        <taxon>Penstemon</taxon>
    </lineage>
</organism>
<keyword evidence="7" id="KW-1185">Reference proteome</keyword>
<dbReference type="AlphaFoldDB" id="A0ABD3UHC6"/>
<evidence type="ECO:0000259" key="5">
    <source>
        <dbReference type="SMART" id="SM00336"/>
    </source>
</evidence>
<sequence>MKKTCELCEGVARIHCESDQASLCWDCDAKVHSANFLVARHSRNWICHVCQSTTPFYSSGLKLRHVICVCVKCVHERICDRSCEEENEKGEEEYQLGRSSSPSPPPPSETSSSSDDEVAVSRKRVRIENHSPNLPYDFDRSHSSCQINIRTPPSRRRTAPSAKIGTAESGGAGVSGSGILDSLKRFHREETGSGSGSEMVKLFDLNSCDSF</sequence>
<dbReference type="SMART" id="SM00336">
    <property type="entry name" value="BBOX"/>
    <property type="match status" value="1"/>
</dbReference>
<proteinExistence type="predicted"/>
<keyword evidence="3" id="KW-0862">Zinc</keyword>
<accession>A0ABD3UHC6</accession>
<dbReference type="PANTHER" id="PTHR31717">
    <property type="entry name" value="ZINC FINGER PROTEIN CONSTANS-LIKE 10"/>
    <property type="match status" value="1"/>
</dbReference>
<evidence type="ECO:0000256" key="3">
    <source>
        <dbReference type="ARBA" id="ARBA00022833"/>
    </source>
</evidence>
<dbReference type="Proteomes" id="UP001634393">
    <property type="component" value="Unassembled WGS sequence"/>
</dbReference>
<keyword evidence="2" id="KW-0863">Zinc-finger</keyword>
<dbReference type="CDD" id="cd19821">
    <property type="entry name" value="Bbox1_BBX-like"/>
    <property type="match status" value="1"/>
</dbReference>
<gene>
    <name evidence="6" type="ORF">ACJIZ3_010813</name>
</gene>
<feature type="domain" description="B box-type" evidence="5">
    <location>
        <begin position="1"/>
        <end position="46"/>
    </location>
</feature>
<reference evidence="6 7" key="1">
    <citation type="submission" date="2024-12" db="EMBL/GenBank/DDBJ databases">
        <title>The unique morphological basis and parallel evolutionary history of personate flowers in Penstemon.</title>
        <authorList>
            <person name="Depatie T.H."/>
            <person name="Wessinger C.A."/>
        </authorList>
    </citation>
    <scope>NUCLEOTIDE SEQUENCE [LARGE SCALE GENOMIC DNA]</scope>
    <source>
        <strain evidence="6">WTNN_2</strain>
        <tissue evidence="6">Leaf</tissue>
    </source>
</reference>
<dbReference type="InterPro" id="IPR049808">
    <property type="entry name" value="CONSTANS-like_Bbox1"/>
</dbReference>
<dbReference type="InterPro" id="IPR000315">
    <property type="entry name" value="Znf_B-box"/>
</dbReference>